<dbReference type="InterPro" id="IPR036875">
    <property type="entry name" value="Znf_CCHC_sf"/>
</dbReference>
<dbReference type="Pfam" id="PF00098">
    <property type="entry name" value="zf-CCHC"/>
    <property type="match status" value="1"/>
</dbReference>
<reference evidence="8" key="1">
    <citation type="submission" date="2020-11" db="EMBL/GenBank/DDBJ databases">
        <authorList>
            <person name="Whitehead M."/>
        </authorList>
    </citation>
    <scope>NUCLEOTIDE SEQUENCE</scope>
    <source>
        <strain evidence="8">EGII</strain>
    </source>
</reference>
<dbReference type="InterPro" id="IPR012340">
    <property type="entry name" value="NA-bd_OB-fold"/>
</dbReference>
<dbReference type="GO" id="GO:0005634">
    <property type="term" value="C:nucleus"/>
    <property type="evidence" value="ECO:0007669"/>
    <property type="project" value="TreeGrafter"/>
</dbReference>
<dbReference type="SUPFAM" id="SSF50249">
    <property type="entry name" value="Nucleic acid-binding proteins"/>
    <property type="match status" value="1"/>
</dbReference>
<dbReference type="SMART" id="SM00357">
    <property type="entry name" value="CSP"/>
    <property type="match status" value="1"/>
</dbReference>
<gene>
    <name evidence="8" type="ORF">CCAP1982_LOCUS12946</name>
</gene>
<evidence type="ECO:0000313" key="8">
    <source>
        <dbReference type="EMBL" id="CAD7004549.1"/>
    </source>
</evidence>
<feature type="region of interest" description="Disordered" evidence="5">
    <location>
        <begin position="218"/>
        <end position="249"/>
    </location>
</feature>
<evidence type="ECO:0000313" key="9">
    <source>
        <dbReference type="Proteomes" id="UP000606786"/>
    </source>
</evidence>
<evidence type="ECO:0000259" key="6">
    <source>
        <dbReference type="PROSITE" id="PS50158"/>
    </source>
</evidence>
<dbReference type="PRINTS" id="PR00050">
    <property type="entry name" value="COLDSHOCK"/>
</dbReference>
<dbReference type="InterPro" id="IPR002059">
    <property type="entry name" value="CSP_DNA-bd"/>
</dbReference>
<accession>A0A811UZ93</accession>
<dbReference type="SUPFAM" id="SSF57756">
    <property type="entry name" value="Retrovirus zinc finger-like domains"/>
    <property type="match status" value="1"/>
</dbReference>
<dbReference type="PANTHER" id="PTHR46109:SF1">
    <property type="entry name" value="PROTEIN LIN-28 HOMOLOG"/>
    <property type="match status" value="1"/>
</dbReference>
<protein>
    <submittedName>
        <fullName evidence="8">(Mediterranean fruit fly) hypothetical protein</fullName>
    </submittedName>
</protein>
<dbReference type="PROSITE" id="PS50158">
    <property type="entry name" value="ZF_CCHC"/>
    <property type="match status" value="1"/>
</dbReference>
<dbReference type="InterPro" id="IPR001878">
    <property type="entry name" value="Znf_CCHC"/>
</dbReference>
<keyword evidence="9" id="KW-1185">Reference proteome</keyword>
<keyword evidence="4" id="KW-0862">Zinc</keyword>
<feature type="domain" description="CSD" evidence="7">
    <location>
        <begin position="94"/>
        <end position="159"/>
    </location>
</feature>
<evidence type="ECO:0000256" key="1">
    <source>
        <dbReference type="ARBA" id="ARBA00004496"/>
    </source>
</evidence>
<name>A0A811UZ93_CERCA</name>
<evidence type="ECO:0000259" key="7">
    <source>
        <dbReference type="PROSITE" id="PS51857"/>
    </source>
</evidence>
<organism evidence="8 9">
    <name type="scientific">Ceratitis capitata</name>
    <name type="common">Mediterranean fruit fly</name>
    <name type="synonym">Tephritis capitata</name>
    <dbReference type="NCBI Taxonomy" id="7213"/>
    <lineage>
        <taxon>Eukaryota</taxon>
        <taxon>Metazoa</taxon>
        <taxon>Ecdysozoa</taxon>
        <taxon>Arthropoda</taxon>
        <taxon>Hexapoda</taxon>
        <taxon>Insecta</taxon>
        <taxon>Pterygota</taxon>
        <taxon>Neoptera</taxon>
        <taxon>Endopterygota</taxon>
        <taxon>Diptera</taxon>
        <taxon>Brachycera</taxon>
        <taxon>Muscomorpha</taxon>
        <taxon>Tephritoidea</taxon>
        <taxon>Tephritidae</taxon>
        <taxon>Ceratitis</taxon>
        <taxon>Ceratitis</taxon>
    </lineage>
</organism>
<comment type="similarity">
    <text evidence="2">Belongs to the lin-28 family.</text>
</comment>
<dbReference type="GO" id="GO:0005737">
    <property type="term" value="C:cytoplasm"/>
    <property type="evidence" value="ECO:0007669"/>
    <property type="project" value="UniProtKB-SubCell"/>
</dbReference>
<evidence type="ECO:0000256" key="3">
    <source>
        <dbReference type="ARBA" id="ARBA00022490"/>
    </source>
</evidence>
<dbReference type="CDD" id="cd04458">
    <property type="entry name" value="CSP_CDS"/>
    <property type="match status" value="1"/>
</dbReference>
<dbReference type="Pfam" id="PF00313">
    <property type="entry name" value="CSD"/>
    <property type="match status" value="1"/>
</dbReference>
<dbReference type="InterPro" id="IPR011129">
    <property type="entry name" value="CSD"/>
</dbReference>
<evidence type="ECO:0000256" key="5">
    <source>
        <dbReference type="SAM" id="MobiDB-lite"/>
    </source>
</evidence>
<evidence type="ECO:0000256" key="2">
    <source>
        <dbReference type="ARBA" id="ARBA00008840"/>
    </source>
</evidence>
<dbReference type="InterPro" id="IPR051373">
    <property type="entry name" value="Lin-28_RNA-binding"/>
</dbReference>
<dbReference type="GO" id="GO:0008270">
    <property type="term" value="F:zinc ion binding"/>
    <property type="evidence" value="ECO:0007669"/>
    <property type="project" value="UniProtKB-KW"/>
</dbReference>
<dbReference type="PROSITE" id="PS51857">
    <property type="entry name" value="CSD_2"/>
    <property type="match status" value="1"/>
</dbReference>
<dbReference type="EMBL" id="CAJHJT010000034">
    <property type="protein sequence ID" value="CAD7004549.1"/>
    <property type="molecule type" value="Genomic_DNA"/>
</dbReference>
<dbReference type="GO" id="GO:0003729">
    <property type="term" value="F:mRNA binding"/>
    <property type="evidence" value="ECO:0007669"/>
    <property type="project" value="TreeGrafter"/>
</dbReference>
<comment type="caution">
    <text evidence="8">The sequence shown here is derived from an EMBL/GenBank/DDBJ whole genome shotgun (WGS) entry which is preliminary data.</text>
</comment>
<feature type="compositionally biased region" description="Polar residues" evidence="5">
    <location>
        <begin position="1"/>
        <end position="28"/>
    </location>
</feature>
<sequence>MEANSEANSSNATDPSTSNLNPQPNPGGNISAHEVSSDTQPSISVDSAARGNNNNTRNRRPKQQQPLAEQNDPPSPDAHSNKNQDSNLTEKGVVRYGKCKWFNVAKGWGFITPHDGGQEVFVHQGVIQMSGFRSLAEQEEVEFVCRQTERGMEATQVCGRKGHDCVGSSFRPFWKKKRRPRCYNCGKFNHIAASCPSPPQPSRCHICQSEEHLFAQCPMRRASKKNNDESEEKPMDDESKKDQEGDANS</sequence>
<dbReference type="Proteomes" id="UP000606786">
    <property type="component" value="Unassembled WGS sequence"/>
</dbReference>
<dbReference type="PANTHER" id="PTHR46109">
    <property type="entry name" value="PROTEIN LIN-28"/>
    <property type="match status" value="1"/>
</dbReference>
<dbReference type="Gene3D" id="4.10.60.10">
    <property type="entry name" value="Zinc finger, CCHC-type"/>
    <property type="match status" value="1"/>
</dbReference>
<proteinExistence type="inferred from homology"/>
<dbReference type="SMART" id="SM00343">
    <property type="entry name" value="ZnF_C2HC"/>
    <property type="match status" value="2"/>
</dbReference>
<keyword evidence="4" id="KW-0863">Zinc-finger</keyword>
<keyword evidence="4" id="KW-0479">Metal-binding</keyword>
<feature type="domain" description="CCHC-type" evidence="6">
    <location>
        <begin position="181"/>
        <end position="197"/>
    </location>
</feature>
<dbReference type="OrthoDB" id="422005at2759"/>
<feature type="region of interest" description="Disordered" evidence="5">
    <location>
        <begin position="1"/>
        <end position="89"/>
    </location>
</feature>
<keyword evidence="3" id="KW-0963">Cytoplasm</keyword>
<dbReference type="Gene3D" id="2.40.50.140">
    <property type="entry name" value="Nucleic acid-binding proteins"/>
    <property type="match status" value="1"/>
</dbReference>
<dbReference type="GO" id="GO:0031054">
    <property type="term" value="P:pre-miRNA processing"/>
    <property type="evidence" value="ECO:0007669"/>
    <property type="project" value="TreeGrafter"/>
</dbReference>
<comment type="subcellular location">
    <subcellularLocation>
        <location evidence="1">Cytoplasm</location>
    </subcellularLocation>
</comment>
<dbReference type="AlphaFoldDB" id="A0A811UZ93"/>
<evidence type="ECO:0000256" key="4">
    <source>
        <dbReference type="PROSITE-ProRule" id="PRU00047"/>
    </source>
</evidence>
<feature type="compositionally biased region" description="Basic and acidic residues" evidence="5">
    <location>
        <begin position="225"/>
        <end position="249"/>
    </location>
</feature>